<dbReference type="InterPro" id="IPR008271">
    <property type="entry name" value="Ser/Thr_kinase_AS"/>
</dbReference>
<name>A0A183TPW1_SCHSO</name>
<reference evidence="7 8" key="2">
    <citation type="submission" date="2018-11" db="EMBL/GenBank/DDBJ databases">
        <authorList>
            <consortium name="Pathogen Informatics"/>
        </authorList>
    </citation>
    <scope>NUCLEOTIDE SEQUENCE [LARGE SCALE GENOMIC DNA]</scope>
    <source>
        <strain evidence="7 8">NST_G2</strain>
    </source>
</reference>
<dbReference type="InterPro" id="IPR050339">
    <property type="entry name" value="CC_SR_Kinase"/>
</dbReference>
<accession>A0A183TPW1</accession>
<evidence type="ECO:0000256" key="2">
    <source>
        <dbReference type="ARBA" id="ARBA00022741"/>
    </source>
</evidence>
<dbReference type="GO" id="GO:0004694">
    <property type="term" value="F:eukaryotic translation initiation factor 2alpha kinase activity"/>
    <property type="evidence" value="ECO:0007669"/>
    <property type="project" value="TreeGrafter"/>
</dbReference>
<gene>
    <name evidence="7" type="ORF">SSLN_LOCUS18509</name>
</gene>
<dbReference type="AlphaFoldDB" id="A0A183TPW1"/>
<dbReference type="GO" id="GO:1990625">
    <property type="term" value="P:negative regulation of cytoplasmic translational initiation in response to stress"/>
    <property type="evidence" value="ECO:0007669"/>
    <property type="project" value="TreeGrafter"/>
</dbReference>
<evidence type="ECO:0000313" key="7">
    <source>
        <dbReference type="EMBL" id="VDM04895.1"/>
    </source>
</evidence>
<dbReference type="EMBL" id="UYSU01044605">
    <property type="protein sequence ID" value="VDM04895.1"/>
    <property type="molecule type" value="Genomic_DNA"/>
</dbReference>
<organism evidence="9">
    <name type="scientific">Schistocephalus solidus</name>
    <name type="common">Tapeworm</name>
    <dbReference type="NCBI Taxonomy" id="70667"/>
    <lineage>
        <taxon>Eukaryota</taxon>
        <taxon>Metazoa</taxon>
        <taxon>Spiralia</taxon>
        <taxon>Lophotrochozoa</taxon>
        <taxon>Platyhelminthes</taxon>
        <taxon>Cestoda</taxon>
        <taxon>Eucestoda</taxon>
        <taxon>Diphyllobothriidea</taxon>
        <taxon>Diphyllobothriidae</taxon>
        <taxon>Schistocephalus</taxon>
    </lineage>
</organism>
<dbReference type="SMART" id="SM00220">
    <property type="entry name" value="S_TKc"/>
    <property type="match status" value="1"/>
</dbReference>
<comment type="similarity">
    <text evidence="5">Belongs to the protein kinase superfamily. Ser/Thr protein kinase family. GCN2 subfamily.</text>
</comment>
<keyword evidence="3" id="KW-0418">Kinase</keyword>
<feature type="domain" description="Protein kinase" evidence="6">
    <location>
        <begin position="1"/>
        <end position="274"/>
    </location>
</feature>
<protein>
    <submittedName>
        <fullName evidence="9">Protein kinase domain-containing protein</fullName>
    </submittedName>
</protein>
<dbReference type="Gene3D" id="1.10.510.10">
    <property type="entry name" value="Transferase(Phosphotransferase) domain 1"/>
    <property type="match status" value="1"/>
</dbReference>
<dbReference type="GO" id="GO:0005524">
    <property type="term" value="F:ATP binding"/>
    <property type="evidence" value="ECO:0007669"/>
    <property type="project" value="UniProtKB-KW"/>
</dbReference>
<dbReference type="PROSITE" id="PS50011">
    <property type="entry name" value="PROTEIN_KINASE_DOM"/>
    <property type="match status" value="1"/>
</dbReference>
<reference evidence="9" key="1">
    <citation type="submission" date="2016-06" db="UniProtKB">
        <authorList>
            <consortium name="WormBaseParasite"/>
        </authorList>
    </citation>
    <scope>IDENTIFICATION</scope>
</reference>
<evidence type="ECO:0000256" key="3">
    <source>
        <dbReference type="ARBA" id="ARBA00022777"/>
    </source>
</evidence>
<evidence type="ECO:0000256" key="5">
    <source>
        <dbReference type="ARBA" id="ARBA00037982"/>
    </source>
</evidence>
<dbReference type="Proteomes" id="UP000275846">
    <property type="component" value="Unassembled WGS sequence"/>
</dbReference>
<dbReference type="PANTHER" id="PTHR11042">
    <property type="entry name" value="EUKARYOTIC TRANSLATION INITIATION FACTOR 2-ALPHA KINASE EIF2-ALPHA KINASE -RELATED"/>
    <property type="match status" value="1"/>
</dbReference>
<sequence length="286" mass="32619">MISGREGWTSRSLLFSTLASRSTNASVIMDGPLWALLKCSAQRLQFFDITVRRVVLSEMCSVINDACFILDVGEVICFNMTTPNPYLYIIIQMELCAAKTLRRVIDHENLSSNPDRAWSLFRELADGLAYIHSKGVIHRDLKPANILLDAEDHVKIGDFGLAKPITRHQAATARKELACLIVSSSFLLNSRTVYDEKVDIYSLGIILFEMFYRRMHTLMERVAVLTDLRKPKIFFPTDWDSTILVNQTALIRSLLQQDPSRRPSAFMRGTQKTMIIFCSWKCCLSR</sequence>
<dbReference type="PANTHER" id="PTHR11042:SF136">
    <property type="entry name" value="EIF-2-ALPHA KINASE GCN2"/>
    <property type="match status" value="1"/>
</dbReference>
<evidence type="ECO:0000256" key="1">
    <source>
        <dbReference type="ARBA" id="ARBA00022679"/>
    </source>
</evidence>
<dbReference type="PROSITE" id="PS00108">
    <property type="entry name" value="PROTEIN_KINASE_ST"/>
    <property type="match status" value="1"/>
</dbReference>
<dbReference type="WBParaSite" id="SSLN_0001920601-mRNA-1">
    <property type="protein sequence ID" value="SSLN_0001920601-mRNA-1"/>
    <property type="gene ID" value="SSLN_0001920601"/>
</dbReference>
<evidence type="ECO:0000313" key="9">
    <source>
        <dbReference type="WBParaSite" id="SSLN_0001920601-mRNA-1"/>
    </source>
</evidence>
<dbReference type="InterPro" id="IPR000719">
    <property type="entry name" value="Prot_kinase_dom"/>
</dbReference>
<dbReference type="SUPFAM" id="SSF56112">
    <property type="entry name" value="Protein kinase-like (PK-like)"/>
    <property type="match status" value="1"/>
</dbReference>
<keyword evidence="8" id="KW-1185">Reference proteome</keyword>
<keyword evidence="2" id="KW-0547">Nucleotide-binding</keyword>
<dbReference type="GO" id="GO:0005634">
    <property type="term" value="C:nucleus"/>
    <property type="evidence" value="ECO:0007669"/>
    <property type="project" value="TreeGrafter"/>
</dbReference>
<dbReference type="GO" id="GO:0005829">
    <property type="term" value="C:cytosol"/>
    <property type="evidence" value="ECO:0007669"/>
    <property type="project" value="TreeGrafter"/>
</dbReference>
<evidence type="ECO:0000313" key="8">
    <source>
        <dbReference type="Proteomes" id="UP000275846"/>
    </source>
</evidence>
<dbReference type="OrthoDB" id="6778822at2759"/>
<keyword evidence="4" id="KW-0067">ATP-binding</keyword>
<keyword evidence="1" id="KW-0808">Transferase</keyword>
<dbReference type="STRING" id="70667.A0A183TPW1"/>
<dbReference type="Pfam" id="PF00069">
    <property type="entry name" value="Pkinase"/>
    <property type="match status" value="1"/>
</dbReference>
<evidence type="ECO:0000256" key="4">
    <source>
        <dbReference type="ARBA" id="ARBA00022840"/>
    </source>
</evidence>
<evidence type="ECO:0000259" key="6">
    <source>
        <dbReference type="PROSITE" id="PS50011"/>
    </source>
</evidence>
<proteinExistence type="inferred from homology"/>
<dbReference type="InterPro" id="IPR011009">
    <property type="entry name" value="Kinase-like_dom_sf"/>
</dbReference>